<feature type="domain" description="Rhodanese" evidence="2">
    <location>
        <begin position="50"/>
        <end position="107"/>
    </location>
</feature>
<dbReference type="EMBL" id="MN738944">
    <property type="protein sequence ID" value="QHT32545.1"/>
    <property type="molecule type" value="Genomic_DNA"/>
</dbReference>
<dbReference type="InterPro" id="IPR036873">
    <property type="entry name" value="Rhodanese-like_dom_sf"/>
</dbReference>
<dbReference type="Pfam" id="PF00581">
    <property type="entry name" value="Rhodanese"/>
    <property type="match status" value="1"/>
</dbReference>
<evidence type="ECO:0000256" key="1">
    <source>
        <dbReference type="SAM" id="Phobius"/>
    </source>
</evidence>
<proteinExistence type="predicted"/>
<keyword evidence="1" id="KW-1133">Transmembrane helix</keyword>
<feature type="transmembrane region" description="Helical" evidence="1">
    <location>
        <begin position="84"/>
        <end position="105"/>
    </location>
</feature>
<name>A0A6C0EZE3_9ZZZZ</name>
<protein>
    <recommendedName>
        <fullName evidence="2">Rhodanese domain-containing protein</fullName>
    </recommendedName>
</protein>
<accession>A0A6C0EZE3</accession>
<keyword evidence="1" id="KW-0812">Transmembrane</keyword>
<dbReference type="InterPro" id="IPR001763">
    <property type="entry name" value="Rhodanese-like_dom"/>
</dbReference>
<reference evidence="3" key="1">
    <citation type="journal article" date="2020" name="Nature">
        <title>Giant virus diversity and host interactions through global metagenomics.</title>
        <authorList>
            <person name="Schulz F."/>
            <person name="Roux S."/>
            <person name="Paez-Espino D."/>
            <person name="Jungbluth S."/>
            <person name="Walsh D.A."/>
            <person name="Denef V.J."/>
            <person name="McMahon K.D."/>
            <person name="Konstantinidis K.T."/>
            <person name="Eloe-Fadrosh E.A."/>
            <person name="Kyrpides N.C."/>
            <person name="Woyke T."/>
        </authorList>
    </citation>
    <scope>NUCLEOTIDE SEQUENCE</scope>
    <source>
        <strain evidence="3">GVMAG-M-3300009161-30</strain>
    </source>
</reference>
<keyword evidence="1" id="KW-0472">Membrane</keyword>
<dbReference type="SUPFAM" id="SSF52821">
    <property type="entry name" value="Rhodanese/Cell cycle control phosphatase"/>
    <property type="match status" value="1"/>
</dbReference>
<evidence type="ECO:0000259" key="2">
    <source>
        <dbReference type="PROSITE" id="PS50206"/>
    </source>
</evidence>
<organism evidence="3">
    <name type="scientific">viral metagenome</name>
    <dbReference type="NCBI Taxonomy" id="1070528"/>
    <lineage>
        <taxon>unclassified sequences</taxon>
        <taxon>metagenomes</taxon>
        <taxon>organismal metagenomes</taxon>
    </lineage>
</organism>
<sequence length="140" mass="16177">MGNSQSMQKINFEDVQLAYKNPEIYLLINTLSELEQGCLIPGTITAIQEEELINKYVRSNKNVRIVIYGRNSNDEKLYKKYQQLMSLGFVNIYAYIGGMFEWLLLQDIYSADEFPTTTSMRDILKYKSGQRLNIGLLENG</sequence>
<dbReference type="PROSITE" id="PS50206">
    <property type="entry name" value="RHODANESE_3"/>
    <property type="match status" value="1"/>
</dbReference>
<dbReference type="AlphaFoldDB" id="A0A6C0EZE3"/>
<evidence type="ECO:0000313" key="3">
    <source>
        <dbReference type="EMBL" id="QHT32545.1"/>
    </source>
</evidence>